<feature type="transmembrane region" description="Helical" evidence="9">
    <location>
        <begin position="394"/>
        <end position="415"/>
    </location>
</feature>
<dbReference type="InterPro" id="IPR005279">
    <property type="entry name" value="Dipep/tripep_permease"/>
</dbReference>
<feature type="transmembrane region" description="Helical" evidence="9">
    <location>
        <begin position="45"/>
        <end position="66"/>
    </location>
</feature>
<comment type="caution">
    <text evidence="11">The sequence shown here is derived from an EMBL/GenBank/DDBJ whole genome shotgun (WGS) entry which is preliminary data.</text>
</comment>
<evidence type="ECO:0000256" key="4">
    <source>
        <dbReference type="ARBA" id="ARBA00022692"/>
    </source>
</evidence>
<dbReference type="InterPro" id="IPR018456">
    <property type="entry name" value="PTR2_symporter_CS"/>
</dbReference>
<feature type="transmembrane region" description="Helical" evidence="9">
    <location>
        <begin position="497"/>
        <end position="519"/>
    </location>
</feature>
<keyword evidence="3" id="KW-1003">Cell membrane</keyword>
<dbReference type="InterPro" id="IPR020846">
    <property type="entry name" value="MFS_dom"/>
</dbReference>
<feature type="transmembrane region" description="Helical" evidence="9">
    <location>
        <begin position="294"/>
        <end position="318"/>
    </location>
</feature>
<dbReference type="NCBIfam" id="TIGR00924">
    <property type="entry name" value="yjdL_sub1_fam"/>
    <property type="match status" value="1"/>
</dbReference>
<dbReference type="CDD" id="cd17346">
    <property type="entry name" value="MFS_DtpA_like"/>
    <property type="match status" value="1"/>
</dbReference>
<feature type="transmembrane region" description="Helical" evidence="9">
    <location>
        <begin position="162"/>
        <end position="186"/>
    </location>
</feature>
<feature type="transmembrane region" description="Helical" evidence="9">
    <location>
        <begin position="125"/>
        <end position="141"/>
    </location>
</feature>
<evidence type="ECO:0000313" key="12">
    <source>
        <dbReference type="Proteomes" id="UP001409291"/>
    </source>
</evidence>
<keyword evidence="5" id="KW-0571">Peptide transport</keyword>
<keyword evidence="2 8" id="KW-0813">Transport</keyword>
<sequence>MSQVKDDALATHLHQLQVENILVKGHPAGLFVLFFTEMWERFSYYGMRALLTIFLISEISSGGWGWTNAEAMKLYGLYTGFVFLTPLIGGVIADRLLGYKNAILIGALTMTIGHASMALEGINSNFFFLGLVLMILGNGMFKPNIASMVGKLYPDSSSKKDAGYTIFYMGINGGAFLGMMLCGYIGEKVGWHFGFGLAGVFMFLGMLQFYFAQKIFGIIGDSPQLQQVDPVKEIDDPNELKTPAHVTRDRLIVIGIFMFASIIFHLAFEQAGGSMTIFAKNYTQRVLEGNTAVIFKWVDAALTVFPILVVSAVLFALAKKIWSKYPLIVICSALSFLIIWILCGWKLFREFNSVSSEVTVSWFPMLNSFFIITLATSFSRIWERVWNPSGPIKLALGLAIVGLSFAALAYGSLAIPQGAKTASVSMIWLVLAYFLQTVGELCLSPVGLSYVSKLSPQKVIGLLFGIWYCGNAIANFIGGFIGSYIDDITATHSMSYFFGMFTVVSFIFALILVLCSSGIKKMMHGIH</sequence>
<dbReference type="EMBL" id="JBDJNQ010000001">
    <property type="protein sequence ID" value="MEN5375684.1"/>
    <property type="molecule type" value="Genomic_DNA"/>
</dbReference>
<dbReference type="RefSeq" id="WP_183915580.1">
    <property type="nucleotide sequence ID" value="NZ_JBDJLH010000006.1"/>
</dbReference>
<dbReference type="PANTHER" id="PTHR23517">
    <property type="entry name" value="RESISTANCE PROTEIN MDTM, PUTATIVE-RELATED-RELATED"/>
    <property type="match status" value="1"/>
</dbReference>
<accession>A0ABV0BQ17</accession>
<keyword evidence="5" id="KW-0653">Protein transport</keyword>
<keyword evidence="12" id="KW-1185">Reference proteome</keyword>
<protein>
    <submittedName>
        <fullName evidence="11">Peptide MFS transporter</fullName>
    </submittedName>
</protein>
<evidence type="ECO:0000256" key="6">
    <source>
        <dbReference type="ARBA" id="ARBA00022989"/>
    </source>
</evidence>
<feature type="transmembrane region" description="Helical" evidence="9">
    <location>
        <begin position="427"/>
        <end position="448"/>
    </location>
</feature>
<feature type="transmembrane region" description="Helical" evidence="9">
    <location>
        <begin position="192"/>
        <end position="212"/>
    </location>
</feature>
<dbReference type="PANTHER" id="PTHR23517:SF15">
    <property type="entry name" value="PROTON-DEPENDENT OLIGOPEPTIDE FAMILY TRANSPORT PROTEIN"/>
    <property type="match status" value="1"/>
</dbReference>
<dbReference type="InterPro" id="IPR036259">
    <property type="entry name" value="MFS_trans_sf"/>
</dbReference>
<dbReference type="InterPro" id="IPR000109">
    <property type="entry name" value="POT_fam"/>
</dbReference>
<evidence type="ECO:0000256" key="5">
    <source>
        <dbReference type="ARBA" id="ARBA00022856"/>
    </source>
</evidence>
<dbReference type="Pfam" id="PF00854">
    <property type="entry name" value="PTR2"/>
    <property type="match status" value="2"/>
</dbReference>
<feature type="transmembrane region" description="Helical" evidence="9">
    <location>
        <begin position="72"/>
        <end position="93"/>
    </location>
</feature>
<keyword evidence="6 9" id="KW-1133">Transmembrane helix</keyword>
<proteinExistence type="inferred from homology"/>
<evidence type="ECO:0000256" key="3">
    <source>
        <dbReference type="ARBA" id="ARBA00022475"/>
    </source>
</evidence>
<gene>
    <name evidence="11" type="ORF">ABE541_00235</name>
</gene>
<dbReference type="SUPFAM" id="SSF103473">
    <property type="entry name" value="MFS general substrate transporter"/>
    <property type="match status" value="1"/>
</dbReference>
<evidence type="ECO:0000256" key="9">
    <source>
        <dbReference type="SAM" id="Phobius"/>
    </source>
</evidence>
<evidence type="ECO:0000256" key="1">
    <source>
        <dbReference type="ARBA" id="ARBA00004651"/>
    </source>
</evidence>
<name>A0ABV0BQ17_9SPHI</name>
<feature type="transmembrane region" description="Helical" evidence="9">
    <location>
        <begin position="325"/>
        <end position="348"/>
    </location>
</feature>
<dbReference type="InterPro" id="IPR050171">
    <property type="entry name" value="MFS_Transporters"/>
</dbReference>
<dbReference type="Proteomes" id="UP001409291">
    <property type="component" value="Unassembled WGS sequence"/>
</dbReference>
<evidence type="ECO:0000256" key="2">
    <source>
        <dbReference type="ARBA" id="ARBA00022448"/>
    </source>
</evidence>
<feature type="transmembrane region" description="Helical" evidence="9">
    <location>
        <begin position="360"/>
        <end position="382"/>
    </location>
</feature>
<evidence type="ECO:0000259" key="10">
    <source>
        <dbReference type="PROSITE" id="PS50850"/>
    </source>
</evidence>
<feature type="transmembrane region" description="Helical" evidence="9">
    <location>
        <begin position="251"/>
        <end position="268"/>
    </location>
</feature>
<reference evidence="11 12" key="1">
    <citation type="submission" date="2024-04" db="EMBL/GenBank/DDBJ databases">
        <title>WGS of bacteria from Torrens River.</title>
        <authorList>
            <person name="Wyrsch E.R."/>
            <person name="Drigo B."/>
        </authorList>
    </citation>
    <scope>NUCLEOTIDE SEQUENCE [LARGE SCALE GENOMIC DNA]</scope>
    <source>
        <strain evidence="11 12">TWI391</strain>
    </source>
</reference>
<evidence type="ECO:0000256" key="7">
    <source>
        <dbReference type="ARBA" id="ARBA00023136"/>
    </source>
</evidence>
<dbReference type="PROSITE" id="PS01023">
    <property type="entry name" value="PTR2_2"/>
    <property type="match status" value="1"/>
</dbReference>
<evidence type="ECO:0000256" key="8">
    <source>
        <dbReference type="RuleBase" id="RU003755"/>
    </source>
</evidence>
<dbReference type="Gene3D" id="1.20.1250.20">
    <property type="entry name" value="MFS general substrate transporter like domains"/>
    <property type="match status" value="3"/>
</dbReference>
<feature type="domain" description="Major facilitator superfamily (MFS) profile" evidence="10">
    <location>
        <begin position="29"/>
        <end position="517"/>
    </location>
</feature>
<comment type="subcellular location">
    <subcellularLocation>
        <location evidence="1">Cell membrane</location>
        <topology evidence="1">Multi-pass membrane protein</topology>
    </subcellularLocation>
    <subcellularLocation>
        <location evidence="8">Membrane</location>
        <topology evidence="8">Multi-pass membrane protein</topology>
    </subcellularLocation>
</comment>
<keyword evidence="7 9" id="KW-0472">Membrane</keyword>
<keyword evidence="4 8" id="KW-0812">Transmembrane</keyword>
<comment type="similarity">
    <text evidence="8">Belongs to the major facilitator superfamily. Proton-dependent oligopeptide transporter (POT/PTR) (TC 2.A.17) family.</text>
</comment>
<organism evidence="11 12">
    <name type="scientific">Sphingobacterium kitahiroshimense</name>
    <dbReference type="NCBI Taxonomy" id="470446"/>
    <lineage>
        <taxon>Bacteria</taxon>
        <taxon>Pseudomonadati</taxon>
        <taxon>Bacteroidota</taxon>
        <taxon>Sphingobacteriia</taxon>
        <taxon>Sphingobacteriales</taxon>
        <taxon>Sphingobacteriaceae</taxon>
        <taxon>Sphingobacterium</taxon>
    </lineage>
</organism>
<feature type="transmembrane region" description="Helical" evidence="9">
    <location>
        <begin position="460"/>
        <end position="485"/>
    </location>
</feature>
<dbReference type="PROSITE" id="PS50850">
    <property type="entry name" value="MFS"/>
    <property type="match status" value="1"/>
</dbReference>
<evidence type="ECO:0000313" key="11">
    <source>
        <dbReference type="EMBL" id="MEN5375684.1"/>
    </source>
</evidence>